<gene>
    <name evidence="4" type="ORF">BXYJ_LOCUS3294</name>
</gene>
<reference evidence="4" key="2">
    <citation type="submission" date="2020-09" db="EMBL/GenBank/DDBJ databases">
        <authorList>
            <person name="Kikuchi T."/>
        </authorList>
    </citation>
    <scope>NUCLEOTIDE SEQUENCE</scope>
    <source>
        <strain evidence="4">Ka4C1</strain>
    </source>
</reference>
<dbReference type="GO" id="GO:0004725">
    <property type="term" value="F:protein tyrosine phosphatase activity"/>
    <property type="evidence" value="ECO:0007669"/>
    <property type="project" value="InterPro"/>
</dbReference>
<dbReference type="EMBL" id="CAJFDI010000002">
    <property type="protein sequence ID" value="CAD5213966.1"/>
    <property type="molecule type" value="Genomic_DNA"/>
</dbReference>
<evidence type="ECO:0000256" key="1">
    <source>
        <dbReference type="SAM" id="MobiDB-lite"/>
    </source>
</evidence>
<protein>
    <submittedName>
        <fullName evidence="4">(pine wood nematode) hypothetical protein</fullName>
    </submittedName>
</protein>
<dbReference type="SMART" id="SM00404">
    <property type="entry name" value="PTPc_motif"/>
    <property type="match status" value="1"/>
</dbReference>
<dbReference type="PROSITE" id="PS50056">
    <property type="entry name" value="TYR_PHOSPHATASE_2"/>
    <property type="match status" value="1"/>
</dbReference>
<dbReference type="InterPro" id="IPR000387">
    <property type="entry name" value="Tyr_Pase_dom"/>
</dbReference>
<dbReference type="Proteomes" id="UP000095284">
    <property type="component" value="Unplaced"/>
</dbReference>
<organism evidence="5 7">
    <name type="scientific">Bursaphelenchus xylophilus</name>
    <name type="common">Pinewood nematode worm</name>
    <name type="synonym">Aphelenchoides xylophilus</name>
    <dbReference type="NCBI Taxonomy" id="6326"/>
    <lineage>
        <taxon>Eukaryota</taxon>
        <taxon>Metazoa</taxon>
        <taxon>Ecdysozoa</taxon>
        <taxon>Nematoda</taxon>
        <taxon>Chromadorea</taxon>
        <taxon>Rhabditida</taxon>
        <taxon>Tylenchina</taxon>
        <taxon>Tylenchomorpha</taxon>
        <taxon>Aphelenchoidea</taxon>
        <taxon>Aphelenchoididae</taxon>
        <taxon>Bursaphelenchus</taxon>
    </lineage>
</organism>
<dbReference type="Pfam" id="PF00102">
    <property type="entry name" value="Y_phosphatase"/>
    <property type="match status" value="1"/>
</dbReference>
<feature type="region of interest" description="Disordered" evidence="1">
    <location>
        <begin position="58"/>
        <end position="120"/>
    </location>
</feature>
<dbReference type="InterPro" id="IPR052782">
    <property type="entry name" value="Oocyte-zygote_transition_reg"/>
</dbReference>
<dbReference type="PANTHER" id="PTHR46163:SF2">
    <property type="entry name" value="PROTEIN-TYROSINE PHOSPHATASE"/>
    <property type="match status" value="1"/>
</dbReference>
<reference evidence="7" key="1">
    <citation type="submission" date="2016-11" db="UniProtKB">
        <authorList>
            <consortium name="WormBaseParasite"/>
        </authorList>
    </citation>
    <scope>IDENTIFICATION</scope>
</reference>
<proteinExistence type="predicted"/>
<dbReference type="InterPro" id="IPR000242">
    <property type="entry name" value="PTP_cat"/>
</dbReference>
<dbReference type="InterPro" id="IPR016130">
    <property type="entry name" value="Tyr_Pase_AS"/>
</dbReference>
<feature type="domain" description="Tyrosine specific protein phosphatases" evidence="3">
    <location>
        <begin position="315"/>
        <end position="387"/>
    </location>
</feature>
<dbReference type="SMR" id="A0A1I7SCN5"/>
<dbReference type="PANTHER" id="PTHR46163">
    <property type="entry name" value="TYROSINE-PROTEIN PHOSPHATASE-RELATED"/>
    <property type="match status" value="1"/>
</dbReference>
<evidence type="ECO:0000259" key="2">
    <source>
        <dbReference type="PROSITE" id="PS50055"/>
    </source>
</evidence>
<evidence type="ECO:0000313" key="7">
    <source>
        <dbReference type="WBParaSite" id="BXY_1078700.1"/>
    </source>
</evidence>
<sequence length="423" mass="48438">MNKNTNFSKIWLNYYFVDVPRTAGGDIVQVEIWNKTGITVDFLNTSRHRLLTMTARRRPPSLARNTGTASRYQQPLVSRVSKKKKGATEEANDDGTQMEPKTIDSGHRSHHSKARSIQGTNREGNEAIFNRALKEFCLNSIETGPKKLANEFVETRSAMPKNVPKTAFQAHGPKNRYKDVICLDETRVKLTWPDSGNDYIHANYVNMDGKMRYICTQGPTADTTVDFWRMVWQEKCKGILMLCEVMEMGKKKCEQYWPLKVGEEGEYGPIKVKTLKVLQTEEHLHTTHLEITAVGETRQVHHILWEKWPDRGVPKDYLGCLRLIKRINPIVPVVVHCSAGIGRTGTIVGLEMLQLKLQKGEVCTMAEVVAELRKYRHGSVQTDVQFLYMHRVIMELATNRKAITRAELQGFYEEYDKIVARTQ</sequence>
<feature type="domain" description="Tyrosine-protein phosphatase" evidence="2">
    <location>
        <begin position="174"/>
        <end position="396"/>
    </location>
</feature>
<feature type="compositionally biased region" description="Polar residues" evidence="1">
    <location>
        <begin position="63"/>
        <end position="76"/>
    </location>
</feature>
<dbReference type="Proteomes" id="UP000659654">
    <property type="component" value="Unassembled WGS sequence"/>
</dbReference>
<dbReference type="SUPFAM" id="SSF52799">
    <property type="entry name" value="(Phosphotyrosine protein) phosphatases II"/>
    <property type="match status" value="1"/>
</dbReference>
<dbReference type="InterPro" id="IPR003595">
    <property type="entry name" value="Tyr_Pase_cat"/>
</dbReference>
<dbReference type="InterPro" id="IPR029021">
    <property type="entry name" value="Prot-tyrosine_phosphatase-like"/>
</dbReference>
<dbReference type="Proteomes" id="UP000582659">
    <property type="component" value="Unassembled WGS sequence"/>
</dbReference>
<evidence type="ECO:0000313" key="6">
    <source>
        <dbReference type="Proteomes" id="UP000659654"/>
    </source>
</evidence>
<evidence type="ECO:0000313" key="5">
    <source>
        <dbReference type="Proteomes" id="UP000095284"/>
    </source>
</evidence>
<keyword evidence="6" id="KW-1185">Reference proteome</keyword>
<dbReference type="eggNOG" id="KOG0789">
    <property type="taxonomic scope" value="Eukaryota"/>
</dbReference>
<evidence type="ECO:0000259" key="3">
    <source>
        <dbReference type="PROSITE" id="PS50056"/>
    </source>
</evidence>
<dbReference type="EMBL" id="CAJFCV020000002">
    <property type="protein sequence ID" value="CAG9093794.1"/>
    <property type="molecule type" value="Genomic_DNA"/>
</dbReference>
<dbReference type="OrthoDB" id="8609993at2759"/>
<dbReference type="PROSITE" id="PS50055">
    <property type="entry name" value="TYR_PHOSPHATASE_PTP"/>
    <property type="match status" value="1"/>
</dbReference>
<accession>A0A1I7SCN5</accession>
<dbReference type="PROSITE" id="PS00383">
    <property type="entry name" value="TYR_PHOSPHATASE_1"/>
    <property type="match status" value="1"/>
</dbReference>
<dbReference type="SMART" id="SM00194">
    <property type="entry name" value="PTPc"/>
    <property type="match status" value="1"/>
</dbReference>
<evidence type="ECO:0000313" key="4">
    <source>
        <dbReference type="EMBL" id="CAD5213966.1"/>
    </source>
</evidence>
<dbReference type="PRINTS" id="PR00700">
    <property type="entry name" value="PRTYPHPHTASE"/>
</dbReference>
<dbReference type="Gene3D" id="3.90.190.10">
    <property type="entry name" value="Protein tyrosine phosphatase superfamily"/>
    <property type="match status" value="1"/>
</dbReference>
<name>A0A1I7SCN5_BURXY</name>
<dbReference type="CDD" id="cd00047">
    <property type="entry name" value="PTPc"/>
    <property type="match status" value="1"/>
</dbReference>
<dbReference type="AlphaFoldDB" id="A0A1I7SCN5"/>
<dbReference type="WBParaSite" id="BXY_1078700.1">
    <property type="protein sequence ID" value="BXY_1078700.1"/>
    <property type="gene ID" value="BXY_1078700"/>
</dbReference>